<gene>
    <name evidence="1" type="ORF">GS601_07505</name>
</gene>
<dbReference type="PANTHER" id="PTHR34796:SF1">
    <property type="entry name" value="EXPRESSED PROTEIN"/>
    <property type="match status" value="1"/>
</dbReference>
<proteinExistence type="predicted"/>
<dbReference type="PANTHER" id="PTHR34796">
    <property type="entry name" value="EXPRESSED PROTEIN"/>
    <property type="match status" value="1"/>
</dbReference>
<accession>A0A8J8CHX0</accession>
<keyword evidence="2" id="KW-1185">Reference proteome</keyword>
<comment type="caution">
    <text evidence="1">The sequence shown here is derived from an EMBL/GenBank/DDBJ whole genome shotgun (WGS) entry which is preliminary data.</text>
</comment>
<organism evidence="1 2">
    <name type="scientific">Myxacorys almedinensis A</name>
    <dbReference type="NCBI Taxonomy" id="2690445"/>
    <lineage>
        <taxon>Bacteria</taxon>
        <taxon>Bacillati</taxon>
        <taxon>Cyanobacteriota</taxon>
        <taxon>Cyanophyceae</taxon>
        <taxon>Leptolyngbyales</taxon>
        <taxon>Leptolyngbyaceae</taxon>
        <taxon>Myxacorys</taxon>
        <taxon>Myxacorys almedinensis</taxon>
    </lineage>
</organism>
<dbReference type="EMBL" id="WVIE01000007">
    <property type="protein sequence ID" value="NDJ17134.1"/>
    <property type="molecule type" value="Genomic_DNA"/>
</dbReference>
<evidence type="ECO:0000313" key="1">
    <source>
        <dbReference type="EMBL" id="NDJ17134.1"/>
    </source>
</evidence>
<name>A0A8J8CHX0_9CYAN</name>
<dbReference type="Gene3D" id="1.10.3450.10">
    <property type="entry name" value="TTHA0068-like"/>
    <property type="match status" value="1"/>
</dbReference>
<dbReference type="Pfam" id="PF03745">
    <property type="entry name" value="DUF309"/>
    <property type="match status" value="1"/>
</dbReference>
<dbReference type="InterPro" id="IPR023203">
    <property type="entry name" value="TTHA0068_sf"/>
</dbReference>
<dbReference type="AlphaFoldDB" id="A0A8J8CHX0"/>
<evidence type="ECO:0000313" key="2">
    <source>
        <dbReference type="Proteomes" id="UP000646053"/>
    </source>
</evidence>
<reference evidence="1" key="1">
    <citation type="submission" date="2019-12" db="EMBL/GenBank/DDBJ databases">
        <title>High-Quality draft genome sequences of three cyanobacteria isolated from the limestone walls of the Old Cathedral of Coimbra.</title>
        <authorList>
            <person name="Tiago I."/>
            <person name="Soares F."/>
            <person name="Portugal A."/>
        </authorList>
    </citation>
    <scope>NUCLEOTIDE SEQUENCE</scope>
    <source>
        <strain evidence="1">A</strain>
    </source>
</reference>
<protein>
    <submittedName>
        <fullName evidence="1">DUF309 domain-containing protein</fullName>
    </submittedName>
</protein>
<dbReference type="Proteomes" id="UP000646053">
    <property type="component" value="Unassembled WGS sequence"/>
</dbReference>
<dbReference type="SUPFAM" id="SSF140663">
    <property type="entry name" value="TTHA0068-like"/>
    <property type="match status" value="1"/>
</dbReference>
<dbReference type="RefSeq" id="WP_162422653.1">
    <property type="nucleotide sequence ID" value="NZ_WVIE01000007.1"/>
</dbReference>
<sequence length="143" mass="15814">MTEALPAEFWLGVEQFNQGNFYACHDTLEAIWIEAEIVEKKFYQGILQVSVALYHLGNHNWRGAVILLGEGVHRLRAYPPNYGGIDVEQFRDAAAVLLGELQTLGAENVDRIVLSQDSAQTAPPGAIVLCPPIIQKTKPISEE</sequence>
<dbReference type="InterPro" id="IPR005500">
    <property type="entry name" value="DUF309"/>
</dbReference>